<evidence type="ECO:0000259" key="3">
    <source>
        <dbReference type="Pfam" id="PF03446"/>
    </source>
</evidence>
<dbReference type="InterPro" id="IPR015815">
    <property type="entry name" value="HIBADH-related"/>
</dbReference>
<gene>
    <name evidence="5" type="ORF">NN4_09770</name>
</gene>
<dbReference type="EMBL" id="BJXA01000003">
    <property type="protein sequence ID" value="GEM36458.1"/>
    <property type="molecule type" value="Genomic_DNA"/>
</dbReference>
<dbReference type="InterPro" id="IPR006115">
    <property type="entry name" value="6PGDH_NADP-bd"/>
</dbReference>
<dbReference type="GO" id="GO:0140673">
    <property type="term" value="P:transcription elongation-coupled chromatin remodeling"/>
    <property type="evidence" value="ECO:0007669"/>
    <property type="project" value="TreeGrafter"/>
</dbReference>
<name>A0A511M8L6_9NOCA</name>
<proteinExistence type="inferred from homology"/>
<dbReference type="InterPro" id="IPR013328">
    <property type="entry name" value="6PGD_dom2"/>
</dbReference>
<dbReference type="Pfam" id="PF21761">
    <property type="entry name" value="RedAm-like_C"/>
    <property type="match status" value="1"/>
</dbReference>
<evidence type="ECO:0000256" key="2">
    <source>
        <dbReference type="ARBA" id="ARBA00023002"/>
    </source>
</evidence>
<dbReference type="InterPro" id="IPR051265">
    <property type="entry name" value="HIBADH-related_NP60_sf"/>
</dbReference>
<evidence type="ECO:0000256" key="1">
    <source>
        <dbReference type="ARBA" id="ARBA00009080"/>
    </source>
</evidence>
<feature type="domain" description="NADPH-dependent reductive aminase-like C-terminal" evidence="4">
    <location>
        <begin position="164"/>
        <end position="288"/>
    </location>
</feature>
<dbReference type="PANTHER" id="PTHR43580:SF2">
    <property type="entry name" value="CYTOKINE-LIKE NUCLEAR FACTOR N-PAC"/>
    <property type="match status" value="1"/>
</dbReference>
<keyword evidence="6" id="KW-1185">Reference proteome</keyword>
<comment type="caution">
    <text evidence="5">The sequence shown here is derived from an EMBL/GenBank/DDBJ whole genome shotgun (WGS) entry which is preliminary data.</text>
</comment>
<comment type="similarity">
    <text evidence="1">Belongs to the HIBADH-related family.</text>
</comment>
<dbReference type="Gene3D" id="3.40.50.720">
    <property type="entry name" value="NAD(P)-binding Rossmann-like Domain"/>
    <property type="match status" value="1"/>
</dbReference>
<dbReference type="GO" id="GO:0016491">
    <property type="term" value="F:oxidoreductase activity"/>
    <property type="evidence" value="ECO:0007669"/>
    <property type="project" value="UniProtKB-KW"/>
</dbReference>
<dbReference type="GO" id="GO:0003677">
    <property type="term" value="F:DNA binding"/>
    <property type="evidence" value="ECO:0007669"/>
    <property type="project" value="TreeGrafter"/>
</dbReference>
<dbReference type="InterPro" id="IPR048666">
    <property type="entry name" value="RedAm-like_C"/>
</dbReference>
<dbReference type="SUPFAM" id="SSF51735">
    <property type="entry name" value="NAD(P)-binding Rossmann-fold domains"/>
    <property type="match status" value="1"/>
</dbReference>
<dbReference type="GO" id="GO:0050661">
    <property type="term" value="F:NADP binding"/>
    <property type="evidence" value="ECO:0007669"/>
    <property type="project" value="InterPro"/>
</dbReference>
<dbReference type="PIRSF" id="PIRSF000103">
    <property type="entry name" value="HIBADH"/>
    <property type="match status" value="1"/>
</dbReference>
<dbReference type="PANTHER" id="PTHR43580">
    <property type="entry name" value="OXIDOREDUCTASE GLYR1-RELATED"/>
    <property type="match status" value="1"/>
</dbReference>
<protein>
    <submittedName>
        <fullName evidence="5">Oxidoreductase</fullName>
    </submittedName>
</protein>
<accession>A0A511M8L6</accession>
<evidence type="ECO:0000259" key="4">
    <source>
        <dbReference type="Pfam" id="PF21761"/>
    </source>
</evidence>
<dbReference type="AlphaFoldDB" id="A0A511M8L6"/>
<dbReference type="InterPro" id="IPR036291">
    <property type="entry name" value="NAD(P)-bd_dom_sf"/>
</dbReference>
<evidence type="ECO:0000313" key="5">
    <source>
        <dbReference type="EMBL" id="GEM36458.1"/>
    </source>
</evidence>
<keyword evidence="2" id="KW-0560">Oxidoreductase</keyword>
<reference evidence="5 6" key="1">
    <citation type="submission" date="2019-07" db="EMBL/GenBank/DDBJ databases">
        <title>Whole genome shotgun sequence of Nocardia ninae NBRC 108245.</title>
        <authorList>
            <person name="Hosoyama A."/>
            <person name="Uohara A."/>
            <person name="Ohji S."/>
            <person name="Ichikawa N."/>
        </authorList>
    </citation>
    <scope>NUCLEOTIDE SEQUENCE [LARGE SCALE GENOMIC DNA]</scope>
    <source>
        <strain evidence="5 6">NBRC 108245</strain>
    </source>
</reference>
<dbReference type="GO" id="GO:0031491">
    <property type="term" value="F:nucleosome binding"/>
    <property type="evidence" value="ECO:0007669"/>
    <property type="project" value="TreeGrafter"/>
</dbReference>
<sequence length="289" mass="30035">MAETTNTPVTILGLGAMGQALAATLLKAGHPTTVWNRTPGKDADLVAAGANSATSVAEAVQAGGPIIAVLFDHASVHATLDPVADQLSGKQVINLTSTAPGEARELATWAAAHGIDYLDGGIMAVPPMIGQPGASILYSGSRTLFDQHRATLELLAAAEYFGDDAGLASTYDFALLANMYAMFGGFMHGAAMMRSVGVSASAFAERAMPWVTAMAQMLPAYGEIIDSGDYTTPTQSLAFHKAALDAINRATRDAGVTVDFVAPIKNLIDRQVADGHGAEEFARTIEELL</sequence>
<dbReference type="RefSeq" id="WP_147128717.1">
    <property type="nucleotide sequence ID" value="NZ_BJXA01000003.1"/>
</dbReference>
<dbReference type="Proteomes" id="UP000321424">
    <property type="component" value="Unassembled WGS sequence"/>
</dbReference>
<feature type="domain" description="6-phosphogluconate dehydrogenase NADP-binding" evidence="3">
    <location>
        <begin position="9"/>
        <end position="157"/>
    </location>
</feature>
<organism evidence="5 6">
    <name type="scientific">Nocardia ninae NBRC 108245</name>
    <dbReference type="NCBI Taxonomy" id="1210091"/>
    <lineage>
        <taxon>Bacteria</taxon>
        <taxon>Bacillati</taxon>
        <taxon>Actinomycetota</taxon>
        <taxon>Actinomycetes</taxon>
        <taxon>Mycobacteriales</taxon>
        <taxon>Nocardiaceae</taxon>
        <taxon>Nocardia</taxon>
    </lineage>
</organism>
<evidence type="ECO:0000313" key="6">
    <source>
        <dbReference type="Proteomes" id="UP000321424"/>
    </source>
</evidence>
<dbReference type="OrthoDB" id="4029976at2"/>
<dbReference type="Gene3D" id="1.10.1040.10">
    <property type="entry name" value="N-(1-d-carboxylethyl)-l-norvaline Dehydrogenase, domain 2"/>
    <property type="match status" value="1"/>
</dbReference>
<dbReference type="GO" id="GO:0000785">
    <property type="term" value="C:chromatin"/>
    <property type="evidence" value="ECO:0007669"/>
    <property type="project" value="TreeGrafter"/>
</dbReference>
<dbReference type="Pfam" id="PF03446">
    <property type="entry name" value="NAD_binding_2"/>
    <property type="match status" value="1"/>
</dbReference>